<keyword evidence="2" id="KW-1185">Reference proteome</keyword>
<protein>
    <recommendedName>
        <fullName evidence="3">Mor transcription activator domain-containing protein</fullName>
    </recommendedName>
</protein>
<evidence type="ECO:0000313" key="1">
    <source>
        <dbReference type="EMBL" id="TGY07461.1"/>
    </source>
</evidence>
<gene>
    <name evidence="1" type="ORF">E5356_03950</name>
</gene>
<dbReference type="RefSeq" id="WP_136013657.1">
    <property type="nucleotide sequence ID" value="NZ_SRZA01000006.1"/>
</dbReference>
<evidence type="ECO:0000313" key="2">
    <source>
        <dbReference type="Proteomes" id="UP000305751"/>
    </source>
</evidence>
<dbReference type="AlphaFoldDB" id="A0A4S2B114"/>
<comment type="caution">
    <text evidence="1">The sequence shown here is derived from an EMBL/GenBank/DDBJ whole genome shotgun (WGS) entry which is preliminary data.</text>
</comment>
<evidence type="ECO:0008006" key="3">
    <source>
        <dbReference type="Google" id="ProtNLM"/>
    </source>
</evidence>
<dbReference type="EMBL" id="SRZA01000006">
    <property type="protein sequence ID" value="TGY07461.1"/>
    <property type="molecule type" value="Genomic_DNA"/>
</dbReference>
<proteinExistence type="predicted"/>
<name>A0A4S2B114_9BACE</name>
<organism evidence="1 2">
    <name type="scientific">Bacteroides acidifaciens</name>
    <dbReference type="NCBI Taxonomy" id="85831"/>
    <lineage>
        <taxon>Bacteria</taxon>
        <taxon>Pseudomonadati</taxon>
        <taxon>Bacteroidota</taxon>
        <taxon>Bacteroidia</taxon>
        <taxon>Bacteroidales</taxon>
        <taxon>Bacteroidaceae</taxon>
        <taxon>Bacteroides</taxon>
    </lineage>
</organism>
<reference evidence="1 2" key="1">
    <citation type="submission" date="2019-04" db="EMBL/GenBank/DDBJ databases">
        <title>Microbes associate with the intestines of laboratory mice.</title>
        <authorList>
            <person name="Navarre W."/>
            <person name="Wong E."/>
            <person name="Huang K."/>
            <person name="Tropini C."/>
            <person name="Ng K."/>
            <person name="Yu B."/>
        </authorList>
    </citation>
    <scope>NUCLEOTIDE SEQUENCE [LARGE SCALE GENOMIC DNA]</scope>
    <source>
        <strain evidence="1 2">NM70_E10</strain>
    </source>
</reference>
<accession>A0A4S2B114</accession>
<sequence>MTIYELLKLMGEPLERLTNAGMKAGDYKYIALYEDFRKARKTGEKVGYIVAVLADRYKVSERTVYDVVKRFGQNCKPFSV</sequence>
<dbReference type="Proteomes" id="UP000305751">
    <property type="component" value="Unassembled WGS sequence"/>
</dbReference>